<evidence type="ECO:0000256" key="1">
    <source>
        <dbReference type="ARBA" id="ARBA00022612"/>
    </source>
</evidence>
<keyword evidence="2" id="KW-0472">Membrane</keyword>
<dbReference type="RefSeq" id="WP_137329404.1">
    <property type="nucleotide sequence ID" value="NZ_CP040058.1"/>
</dbReference>
<dbReference type="NCBIfam" id="TIGR01760">
    <property type="entry name" value="tape_meas_TP901"/>
    <property type="match status" value="1"/>
</dbReference>
<keyword evidence="1" id="KW-1188">Viral release from host cell</keyword>
<dbReference type="KEGG" id="arf:AR1Y2_2675"/>
<proteinExistence type="predicted"/>
<feature type="transmembrane region" description="Helical" evidence="2">
    <location>
        <begin position="366"/>
        <end position="390"/>
    </location>
</feature>
<keyword evidence="5" id="KW-1185">Reference proteome</keyword>
<dbReference type="InterPro" id="IPR010090">
    <property type="entry name" value="Phage_tape_meas"/>
</dbReference>
<dbReference type="OrthoDB" id="9780715at2"/>
<evidence type="ECO:0000313" key="4">
    <source>
        <dbReference type="EMBL" id="QCP36129.1"/>
    </source>
</evidence>
<evidence type="ECO:0000313" key="5">
    <source>
        <dbReference type="Proteomes" id="UP000298653"/>
    </source>
</evidence>
<dbReference type="EMBL" id="CP040058">
    <property type="protein sequence ID" value="QCP36129.1"/>
    <property type="molecule type" value="Genomic_DNA"/>
</dbReference>
<keyword evidence="2" id="KW-0812">Transmembrane</keyword>
<gene>
    <name evidence="4" type="ORF">AR1Y2_2675</name>
</gene>
<dbReference type="PANTHER" id="PTHR37813">
    <property type="entry name" value="FELS-2 PROPHAGE PROTEIN"/>
    <property type="match status" value="1"/>
</dbReference>
<evidence type="ECO:0000259" key="3">
    <source>
        <dbReference type="Pfam" id="PF10145"/>
    </source>
</evidence>
<reference evidence="4 5" key="1">
    <citation type="submission" date="2019-05" db="EMBL/GenBank/DDBJ databases">
        <title>Complete genome sequencing of Anaerostipes rhamnosivorans.</title>
        <authorList>
            <person name="Bui T.P.N."/>
            <person name="de Vos W.M."/>
        </authorList>
    </citation>
    <scope>NUCLEOTIDE SEQUENCE [LARGE SCALE GENOMIC DNA]</scope>
    <source>
        <strain evidence="4 5">1y2</strain>
    </source>
</reference>
<dbReference type="PANTHER" id="PTHR37813:SF1">
    <property type="entry name" value="FELS-2 PROPHAGE PROTEIN"/>
    <property type="match status" value="1"/>
</dbReference>
<dbReference type="Proteomes" id="UP000298653">
    <property type="component" value="Chromosome"/>
</dbReference>
<organism evidence="4 5">
    <name type="scientific">Anaerostipes rhamnosivorans</name>
    <dbReference type="NCBI Taxonomy" id="1229621"/>
    <lineage>
        <taxon>Bacteria</taxon>
        <taxon>Bacillati</taxon>
        <taxon>Bacillota</taxon>
        <taxon>Clostridia</taxon>
        <taxon>Lachnospirales</taxon>
        <taxon>Lachnospiraceae</taxon>
        <taxon>Anaerostipes</taxon>
    </lineage>
</organism>
<feature type="domain" description="Phage tail tape measure protein" evidence="3">
    <location>
        <begin position="73"/>
        <end position="268"/>
    </location>
</feature>
<sequence length="706" mass="75579">MEHQTGLMQRQAKQIQKAGKSIQSVGSSLTRKVTMPIIGVGMASGKMADTFQRNMGQINTLLDNTSHLQGYKDAVLRTSNDTGLGLDTTAKGMYQAISSLGDGGKKTEKIFDAMAKSAKAGGAEVKDSVSLISSGMKGYNSISEGTAKKISDLAFQTQKLGVTTFPEMAQSMQPLFPLGKSLNVSYEELFGSMATLTGVTGNTAEVTTQMKGIFTGLLKPTESMQNLMAKYGYQNGQAMIKAKGMSGVLQILKKETGGQSDKMAKLFGNSRALVGALALTGSQYDTFNQKTKKMNDSTGSTEKALKAIQTPLSKIRKSVNIVKNGMTVFGEAVLKVVVPPATKLANKVKDLSERFSKLNPKTQETIVKIAMVAAAVGPVILMFGKMVFWVGKSYLAWAKLLRSINRFGGIAAMIKSPAGIVIIALLAIVTAAVLVYKNWDKISAGAKKMAKFVISAMKSAGIDVKQLGKTVKAIASNINSAFKTIIKILKSLLKALAPIAKFIGGTLLKIVKLAMKLMIGYFSGWLKSTLDIIKGVTKAFSGIVDFISGVFTGNWKKAWQGVKKIFSGIFEALLGIAKRPLNGIIGLVNTVIGGLNKLKIKIPSWVPGKYGGKSFGVNIPKIPALAKGTQNWKGGIAQINEKGGELVNLPSGAKVWPHDKSIQKAREEGKKSIIIQKLADQIIVRSDEDIDRIVDEIVKKLSKVVV</sequence>
<evidence type="ECO:0000256" key="2">
    <source>
        <dbReference type="SAM" id="Phobius"/>
    </source>
</evidence>
<dbReference type="Pfam" id="PF10145">
    <property type="entry name" value="PhageMin_Tail"/>
    <property type="match status" value="1"/>
</dbReference>
<protein>
    <submittedName>
        <fullName evidence="4">Phage tail length tape-measure protein</fullName>
    </submittedName>
</protein>
<dbReference type="AlphaFoldDB" id="A0A4P8ILS8"/>
<accession>A0A4P8ILS8</accession>
<keyword evidence="2" id="KW-1133">Transmembrane helix</keyword>
<name>A0A4P8ILS8_9FIRM</name>
<feature type="transmembrane region" description="Helical" evidence="2">
    <location>
        <begin position="410"/>
        <end position="436"/>
    </location>
</feature>